<dbReference type="HOGENOM" id="CLU_153788_4_1_14"/>
<dbReference type="KEGG" id="apal:BN85403310"/>
<dbReference type="Proteomes" id="UP000032740">
    <property type="component" value="Chromosome"/>
</dbReference>
<dbReference type="Gene3D" id="1.10.260.40">
    <property type="entry name" value="lambda repressor-like DNA-binding domains"/>
    <property type="match status" value="1"/>
</dbReference>
<evidence type="ECO:0000313" key="2">
    <source>
        <dbReference type="EMBL" id="CCV63908.1"/>
    </source>
</evidence>
<evidence type="ECO:0000259" key="1">
    <source>
        <dbReference type="PROSITE" id="PS50943"/>
    </source>
</evidence>
<dbReference type="PROSITE" id="PS50943">
    <property type="entry name" value="HTH_CROC1"/>
    <property type="match status" value="1"/>
</dbReference>
<organism evidence="2 3">
    <name type="scientific">Alteracholeplasma palmae (strain ATCC 49389 / J233)</name>
    <name type="common">Acholeplasma palmae</name>
    <dbReference type="NCBI Taxonomy" id="1318466"/>
    <lineage>
        <taxon>Bacteria</taxon>
        <taxon>Bacillati</taxon>
        <taxon>Mycoplasmatota</taxon>
        <taxon>Mollicutes</taxon>
        <taxon>Acholeplasmatales</taxon>
        <taxon>Acholeplasmataceae</taxon>
        <taxon>Acholeplasma</taxon>
    </lineage>
</organism>
<feature type="domain" description="HTH cro/C1-type" evidence="1">
    <location>
        <begin position="28"/>
        <end position="80"/>
    </location>
</feature>
<dbReference type="SUPFAM" id="SSF47413">
    <property type="entry name" value="lambda repressor-like DNA-binding domains"/>
    <property type="match status" value="1"/>
</dbReference>
<dbReference type="EMBL" id="FO681347">
    <property type="protein sequence ID" value="CCV63908.1"/>
    <property type="molecule type" value="Genomic_DNA"/>
</dbReference>
<sequence>MIKDIIDISDFVEVQTEQKVIADLVNRFIKRRKEYGLTQQKLSERSGVSYGSIRRFESKGEISFTSLVKISSILGLLDEFNSLFKKPIIKSLRR</sequence>
<dbReference type="SMART" id="SM00530">
    <property type="entry name" value="HTH_XRE"/>
    <property type="match status" value="1"/>
</dbReference>
<reference evidence="2 3" key="1">
    <citation type="journal article" date="2013" name="J. Mol. Microbiol. Biotechnol.">
        <title>Analysis of the Complete Genomes of Acholeplasma brassicae , A. palmae and A. laidlawii and Their Comparison to the Obligate Parasites from ' Candidatus Phytoplasma'.</title>
        <authorList>
            <person name="Kube M."/>
            <person name="Siewert C."/>
            <person name="Migdoll A.M."/>
            <person name="Duduk B."/>
            <person name="Holz S."/>
            <person name="Rabus R."/>
            <person name="Seemuller E."/>
            <person name="Mitrovic J."/>
            <person name="Muller I."/>
            <person name="Buttner C."/>
            <person name="Reinhardt R."/>
        </authorList>
    </citation>
    <scope>NUCLEOTIDE SEQUENCE [LARGE SCALE GENOMIC DNA]</scope>
    <source>
        <strain evidence="2 3">J233</strain>
    </source>
</reference>
<dbReference type="RefSeq" id="WP_026656215.1">
    <property type="nucleotide sequence ID" value="NC_022538.1"/>
</dbReference>
<keyword evidence="3" id="KW-1185">Reference proteome</keyword>
<proteinExistence type="predicted"/>
<dbReference type="InterPro" id="IPR010982">
    <property type="entry name" value="Lambda_DNA-bd_dom_sf"/>
</dbReference>
<name>U4KK70_ALTPJ</name>
<gene>
    <name evidence="2" type="ORF">BN85403310</name>
</gene>
<protein>
    <submittedName>
        <fullName evidence="2">Transcriptional regulator</fullName>
    </submittedName>
</protein>
<dbReference type="InterPro" id="IPR001387">
    <property type="entry name" value="Cro/C1-type_HTH"/>
</dbReference>
<dbReference type="CDD" id="cd00093">
    <property type="entry name" value="HTH_XRE"/>
    <property type="match status" value="1"/>
</dbReference>
<dbReference type="STRING" id="1318466.BN85403310"/>
<accession>U4KK70</accession>
<dbReference type="AlphaFoldDB" id="U4KK70"/>
<dbReference type="OrthoDB" id="129830at2"/>
<dbReference type="GO" id="GO:0003677">
    <property type="term" value="F:DNA binding"/>
    <property type="evidence" value="ECO:0007669"/>
    <property type="project" value="InterPro"/>
</dbReference>
<dbReference type="Pfam" id="PF01381">
    <property type="entry name" value="HTH_3"/>
    <property type="match status" value="1"/>
</dbReference>
<evidence type="ECO:0000313" key="3">
    <source>
        <dbReference type="Proteomes" id="UP000032740"/>
    </source>
</evidence>